<keyword evidence="8" id="KW-0333">Golgi apparatus</keyword>
<dbReference type="AlphaFoldDB" id="B3G4H9"/>
<evidence type="ECO:0000256" key="3">
    <source>
        <dbReference type="ARBA" id="ARBA00022676"/>
    </source>
</evidence>
<dbReference type="Pfam" id="PF01762">
    <property type="entry name" value="Galactosyl_T"/>
    <property type="match status" value="2"/>
</dbReference>
<dbReference type="GO" id="GO:0006493">
    <property type="term" value="P:protein O-linked glycosylation"/>
    <property type="evidence" value="ECO:0007669"/>
    <property type="project" value="TreeGrafter"/>
</dbReference>
<keyword evidence="9 10" id="KW-0472">Membrane</keyword>
<dbReference type="GO" id="GO:0016758">
    <property type="term" value="F:hexosyltransferase activity"/>
    <property type="evidence" value="ECO:0007669"/>
    <property type="project" value="InterPro"/>
</dbReference>
<proteinExistence type="inferred from homology"/>
<dbReference type="EMBL" id="EU643482">
    <property type="protein sequence ID" value="ACD54727.1"/>
    <property type="molecule type" value="Genomic_DNA"/>
</dbReference>
<name>B3G4H9_ADIVA</name>
<dbReference type="PANTHER" id="PTHR11214">
    <property type="entry name" value="BETA-1,3-N-ACETYLGLUCOSAMINYLTRANSFERASE"/>
    <property type="match status" value="1"/>
</dbReference>
<comment type="subcellular location">
    <subcellularLocation>
        <location evidence="1">Golgi apparatus membrane</location>
        <topology evidence="1">Single-pass type II membrane protein</topology>
    </subcellularLocation>
</comment>
<dbReference type="PANTHER" id="PTHR11214:SF3">
    <property type="entry name" value="BETA-1,3-GALACTOSYLTRANSFERASE 6"/>
    <property type="match status" value="1"/>
</dbReference>
<evidence type="ECO:0000256" key="1">
    <source>
        <dbReference type="ARBA" id="ARBA00004323"/>
    </source>
</evidence>
<evidence type="ECO:0000256" key="5">
    <source>
        <dbReference type="ARBA" id="ARBA00022692"/>
    </source>
</evidence>
<evidence type="ECO:0000256" key="10">
    <source>
        <dbReference type="SAM" id="Phobius"/>
    </source>
</evidence>
<evidence type="ECO:0000256" key="8">
    <source>
        <dbReference type="ARBA" id="ARBA00023034"/>
    </source>
</evidence>
<comment type="similarity">
    <text evidence="2">Belongs to the glycosyltransferase 31 family.</text>
</comment>
<feature type="transmembrane region" description="Helical" evidence="10">
    <location>
        <begin position="16"/>
        <end position="37"/>
    </location>
</feature>
<evidence type="ECO:0000313" key="11">
    <source>
        <dbReference type="EMBL" id="ACD54727.1"/>
    </source>
</evidence>
<keyword evidence="4 11" id="KW-0808">Transferase</keyword>
<protein>
    <submittedName>
        <fullName evidence="11">Beta-1,3-galactosyltransferase 1-like protein</fullName>
    </submittedName>
</protein>
<evidence type="ECO:0000256" key="9">
    <source>
        <dbReference type="ARBA" id="ARBA00023136"/>
    </source>
</evidence>
<keyword evidence="3 11" id="KW-0328">Glycosyltransferase</keyword>
<sequence length="627" mass="72792">MHSPTQKNCVSPKCTILMLLMSFLVGTIFLEVIFQLYNESKSHPGLVTRSAAPMLKRSQMLLAKEVILEPTSLFSCTNDSSNIGYPVYIIVKTVGQSSGDYFRRRMFTRLTWAQEARAHDIPVIYAIGRSNDKKMQKELEEEHRTYGDILQFNFIGELPMIEIGIVQSRFIHYFYIKIKKISITYDISSSSLSIFASPQKALKYTDVSKNSFLLFTDAYYNITLKITGVLHWFLSRGCHKITPYLYYVDDDVLINVESLLKIVYDTEDVDANKIRGLYIPPVRPHPIGKWAISLEDYPNVTYPAYITGASALYPSNLIPNLVSEMFRIVELNVPIIFLDDLFVTAIVAENIGIKRANMNGIKYCSHTDLLRNVLINHCDNDRRTLVWRKFLLARVGQDTSHIDAELALRKYFDIPIPRNRTRYAPHIMSSNTTICPHMIPVFICNYRSKNITVILIIILIMMLCHISGIFEMQSHMPNISRVTHILECNHQPLESEDFYQICAYLTFTYLSSVEDINTSLKFRMCNTGWRLLLVELLVSFTDIQECIGKVRSWQREFPVKNCTYLIPRLIEFQRLIINIYFLALSKHLFLIEQDETFERHRFSTNRHSFTKYAKFATIPCIYGFFFY</sequence>
<keyword evidence="5 10" id="KW-0812">Transmembrane</keyword>
<keyword evidence="6" id="KW-0735">Signal-anchor</keyword>
<dbReference type="InterPro" id="IPR002659">
    <property type="entry name" value="Glyco_trans_31"/>
</dbReference>
<evidence type="ECO:0000256" key="2">
    <source>
        <dbReference type="ARBA" id="ARBA00008661"/>
    </source>
</evidence>
<keyword evidence="7 10" id="KW-1133">Transmembrane helix</keyword>
<dbReference type="GO" id="GO:0000139">
    <property type="term" value="C:Golgi membrane"/>
    <property type="evidence" value="ECO:0007669"/>
    <property type="project" value="UniProtKB-SubCell"/>
</dbReference>
<evidence type="ECO:0000256" key="7">
    <source>
        <dbReference type="ARBA" id="ARBA00022989"/>
    </source>
</evidence>
<accession>B3G4H9</accession>
<feature type="transmembrane region" description="Helical" evidence="10">
    <location>
        <begin position="451"/>
        <end position="470"/>
    </location>
</feature>
<evidence type="ECO:0000256" key="4">
    <source>
        <dbReference type="ARBA" id="ARBA00022679"/>
    </source>
</evidence>
<reference evidence="11" key="1">
    <citation type="journal article" date="2008" name="Science">
        <title>Massive horizontal gene transfer in bdelloid rotifers.</title>
        <authorList>
            <person name="Gladyshev E.A."/>
            <person name="Meselson M.S."/>
            <person name="Arkhipova I.R."/>
        </authorList>
    </citation>
    <scope>NUCLEOTIDE SEQUENCE</scope>
</reference>
<organism evidence="11">
    <name type="scientific">Adineta vaga</name>
    <name type="common">Rotifer</name>
    <name type="synonym">Callidina vaga</name>
    <dbReference type="NCBI Taxonomy" id="104782"/>
    <lineage>
        <taxon>Eukaryota</taxon>
        <taxon>Metazoa</taxon>
        <taxon>Spiralia</taxon>
        <taxon>Gnathifera</taxon>
        <taxon>Rotifera</taxon>
        <taxon>Eurotatoria</taxon>
        <taxon>Bdelloidea</taxon>
        <taxon>Adinetida</taxon>
        <taxon>Adinetidae</taxon>
        <taxon>Adineta</taxon>
    </lineage>
</organism>
<evidence type="ECO:0000256" key="6">
    <source>
        <dbReference type="ARBA" id="ARBA00022968"/>
    </source>
</evidence>